<dbReference type="InterPro" id="IPR007553">
    <property type="entry name" value="2-thiour_desulf"/>
</dbReference>
<protein>
    <submittedName>
        <fullName evidence="2">Pathogenicity island protein</fullName>
    </submittedName>
</protein>
<dbReference type="Pfam" id="PF04463">
    <property type="entry name" value="2-thiour_desulf"/>
    <property type="match status" value="1"/>
</dbReference>
<evidence type="ECO:0000313" key="2">
    <source>
        <dbReference type="EMBL" id="VEA35151.1"/>
    </source>
</evidence>
<dbReference type="PANTHER" id="PTHR30087:SF0">
    <property type="entry name" value="INNER MEMBRANE PROTEIN"/>
    <property type="match status" value="1"/>
</dbReference>
<dbReference type="AlphaFoldDB" id="A0A3S4J6B9"/>
<feature type="domain" description="DUF1722" evidence="1">
    <location>
        <begin position="192"/>
        <end position="300"/>
    </location>
</feature>
<evidence type="ECO:0000313" key="3">
    <source>
        <dbReference type="Proteomes" id="UP000277214"/>
    </source>
</evidence>
<dbReference type="Pfam" id="PF08349">
    <property type="entry name" value="DUF1722"/>
    <property type="match status" value="1"/>
</dbReference>
<organism evidence="2 3">
    <name type="scientific">Salmonella enterica I</name>
    <dbReference type="NCBI Taxonomy" id="59201"/>
    <lineage>
        <taxon>Bacteria</taxon>
        <taxon>Pseudomonadati</taxon>
        <taxon>Pseudomonadota</taxon>
        <taxon>Gammaproteobacteria</taxon>
        <taxon>Enterobacterales</taxon>
        <taxon>Enterobacteriaceae</taxon>
        <taxon>Salmonella</taxon>
    </lineage>
</organism>
<proteinExistence type="predicted"/>
<dbReference type="Proteomes" id="UP000277214">
    <property type="component" value="Chromosome 1"/>
</dbReference>
<evidence type="ECO:0000259" key="1">
    <source>
        <dbReference type="Pfam" id="PF08349"/>
    </source>
</evidence>
<dbReference type="InterPro" id="IPR013560">
    <property type="entry name" value="DUF1722"/>
</dbReference>
<dbReference type="PANTHER" id="PTHR30087">
    <property type="entry name" value="INNER MEMBRANE PROTEIN"/>
    <property type="match status" value="1"/>
</dbReference>
<gene>
    <name evidence="2" type="ORF">NCTC8272_01697</name>
</gene>
<dbReference type="EMBL" id="LR134149">
    <property type="protein sequence ID" value="VEA35151.1"/>
    <property type="molecule type" value="Genomic_DNA"/>
</dbReference>
<reference evidence="2 3" key="1">
    <citation type="submission" date="2018-12" db="EMBL/GenBank/DDBJ databases">
        <authorList>
            <consortium name="Pathogen Informatics"/>
        </authorList>
    </citation>
    <scope>NUCLEOTIDE SEQUENCE [LARGE SCALE GENOMIC DNA]</scope>
    <source>
        <strain evidence="2 3">NCTC8272</strain>
    </source>
</reference>
<sequence>MNNKPVVGISGCLTGAAVRFDGGHKRMDFVMNSLAPWVDYKPICPEVAIGLPVPRPALRLIQTTCGDIRMRYSHAPHDDVTERMNAFTDRFLPTIGELAGFIVCANRPVAEWSAFACMMKRVTGAAKAGTGLFTAAMMDKYPWLPIRGNGRLHDPVLREISSHVSSRYMIKMRYARRALSRHSLLAFHSRYKLQLLAHHRPATAKLAPFVARLHEWDDLDAFFVRYREKLMAILRHPASRKNHTNVLMHIQGYFSPCVEQQATRGITRGDSRLPGGRLPILAPLTLLKHYLRNIRMTIYAARIILSRTLIH</sequence>
<name>A0A3S4J6B9_SALET</name>
<accession>A0A3S4J6B9</accession>